<dbReference type="Proteomes" id="UP000249499">
    <property type="component" value="Chromosome"/>
</dbReference>
<sequence>MSETLSSLPTQWLTLIGLGEDGPAGLTEATRQRIASAPIVYGGARHLELVAPLISGETHSWLSPFERSIDHLLARRGMPTVVLASGNPFWFGIGATLSRFIPPEEMYVIPAPSAFSLAAARLGWPMQSATLLSLHGRPIDLLRPHLHPGRKIIALTSDATSPQAIAALLTRLGFGRSTLTLLEAMGGARERVTLHKASSFTLEDIDALNVMAVEIVADRDARLLPLAQGLDDALFSHDGQITKREVRAMTLSALAPRHGDLLWDIGAGSGSVSIEWLLADPSLRAIAIEAVRDRAARIRRNADDFGVPMLHLVEGTAPEALTGLAQPDAIFIGGGGSEAGVMEAVKAALKPGGRLVANGVTTEMEAVLLAEYARHGGSLTRIDIARVTPVGTMHGWRPAMPVTQWCWTKPETTEIAQ</sequence>
<dbReference type="PIRSF" id="PIRSF036428">
    <property type="entry name" value="CobL"/>
    <property type="match status" value="1"/>
</dbReference>
<protein>
    <submittedName>
        <fullName evidence="7">Precorrin-6y C5,15-methyltransferase (Decarboxylating) subunit CbiE</fullName>
    </submittedName>
</protein>
<accession>A0AAF1KTU9</accession>
<dbReference type="GO" id="GO:0032259">
    <property type="term" value="P:methylation"/>
    <property type="evidence" value="ECO:0007669"/>
    <property type="project" value="UniProtKB-KW"/>
</dbReference>
<dbReference type="InterPro" id="IPR006365">
    <property type="entry name" value="Cbl_synth_CobL"/>
</dbReference>
<keyword evidence="3" id="KW-0489">Methyltransferase</keyword>
<dbReference type="Gene3D" id="3.40.50.150">
    <property type="entry name" value="Vaccinia Virus protein VP39"/>
    <property type="match status" value="1"/>
</dbReference>
<dbReference type="SUPFAM" id="SSF53790">
    <property type="entry name" value="Tetrapyrrole methylase"/>
    <property type="match status" value="1"/>
</dbReference>
<reference evidence="8" key="2">
    <citation type="journal article" date="2023" name="MicrobiologyOpen">
        <title>Genomics of the tumorigenes clade of the family Rhizobiaceae and description of Rhizobium rhododendri sp. nov.</title>
        <authorList>
            <person name="Kuzmanovic N."/>
            <person name="diCenzo G.C."/>
            <person name="Bunk B."/>
            <person name="Sproeer C."/>
            <person name="Fruehling A."/>
            <person name="Neumann-Schaal M."/>
            <person name="Overmann J."/>
            <person name="Smalla K."/>
        </authorList>
    </citation>
    <scope>NUCLEOTIDE SEQUENCE [LARGE SCALE GENOMIC DNA]</scope>
    <source>
        <strain evidence="8">1078</strain>
    </source>
</reference>
<evidence type="ECO:0000259" key="6">
    <source>
        <dbReference type="Pfam" id="PF00590"/>
    </source>
</evidence>
<dbReference type="InterPro" id="IPR029063">
    <property type="entry name" value="SAM-dependent_MTases_sf"/>
</dbReference>
<dbReference type="AlphaFoldDB" id="A0AAF1KTU9"/>
<dbReference type="RefSeq" id="WP_161959274.1">
    <property type="nucleotide sequence ID" value="NZ_CP117255.1"/>
</dbReference>
<dbReference type="CDD" id="cd02440">
    <property type="entry name" value="AdoMet_MTases"/>
    <property type="match status" value="1"/>
</dbReference>
<proteinExistence type="predicted"/>
<dbReference type="PANTHER" id="PTHR43182">
    <property type="entry name" value="COBALT-PRECORRIN-6B C(15)-METHYLTRANSFERASE (DECARBOXYLATING)"/>
    <property type="match status" value="1"/>
</dbReference>
<comment type="pathway">
    <text evidence="1">Cofactor biosynthesis; adenosylcobalamin biosynthesis.</text>
</comment>
<evidence type="ECO:0000256" key="4">
    <source>
        <dbReference type="ARBA" id="ARBA00022679"/>
    </source>
</evidence>
<gene>
    <name evidence="7" type="primary">cbiE</name>
    <name evidence="7" type="ORF">PR017_17350</name>
</gene>
<dbReference type="Pfam" id="PF00590">
    <property type="entry name" value="TP_methylase"/>
    <property type="match status" value="1"/>
</dbReference>
<keyword evidence="8" id="KW-1185">Reference proteome</keyword>
<evidence type="ECO:0000256" key="5">
    <source>
        <dbReference type="ARBA" id="ARBA00022691"/>
    </source>
</evidence>
<feature type="domain" description="Tetrapyrrole methylase" evidence="6">
    <location>
        <begin position="13"/>
        <end position="194"/>
    </location>
</feature>
<dbReference type="NCBIfam" id="TIGR02469">
    <property type="entry name" value="CbiT"/>
    <property type="match status" value="1"/>
</dbReference>
<evidence type="ECO:0000256" key="2">
    <source>
        <dbReference type="ARBA" id="ARBA00022573"/>
    </source>
</evidence>
<dbReference type="NCBIfam" id="TIGR02467">
    <property type="entry name" value="CbiE"/>
    <property type="match status" value="1"/>
</dbReference>
<evidence type="ECO:0000256" key="3">
    <source>
        <dbReference type="ARBA" id="ARBA00022603"/>
    </source>
</evidence>
<dbReference type="EMBL" id="CP117255">
    <property type="protein sequence ID" value="WFR95501.1"/>
    <property type="molecule type" value="Genomic_DNA"/>
</dbReference>
<dbReference type="InterPro" id="IPR000878">
    <property type="entry name" value="4pyrrol_Mease"/>
</dbReference>
<dbReference type="GO" id="GO:0009236">
    <property type="term" value="P:cobalamin biosynthetic process"/>
    <property type="evidence" value="ECO:0007669"/>
    <property type="project" value="UniProtKB-KW"/>
</dbReference>
<reference evidence="7 8" key="1">
    <citation type="journal article" date="2018" name="Sci. Rep.">
        <title>Rhizobium tumorigenes sp. nov., a novel plant tumorigenic bacterium isolated from cane gall tumors on thornless blackberry.</title>
        <authorList>
            <person name="Kuzmanovi N."/>
            <person name="Smalla K."/>
            <person name="Gronow S."/>
            <person name="PuBawska J."/>
        </authorList>
    </citation>
    <scope>NUCLEOTIDE SEQUENCE [LARGE SCALE GENOMIC DNA]</scope>
    <source>
        <strain evidence="7 8">1078</strain>
    </source>
</reference>
<evidence type="ECO:0000256" key="1">
    <source>
        <dbReference type="ARBA" id="ARBA00004953"/>
    </source>
</evidence>
<dbReference type="Pfam" id="PF01135">
    <property type="entry name" value="PCMT"/>
    <property type="match status" value="1"/>
</dbReference>
<dbReference type="PANTHER" id="PTHR43182:SF1">
    <property type="entry name" value="COBALT-PRECORRIN-7 C(5)-METHYLTRANSFERASE"/>
    <property type="match status" value="1"/>
</dbReference>
<dbReference type="Gene3D" id="3.40.1010.10">
    <property type="entry name" value="Cobalt-precorrin-4 Transmethylase, Domain 1"/>
    <property type="match status" value="1"/>
</dbReference>
<evidence type="ECO:0000313" key="7">
    <source>
        <dbReference type="EMBL" id="WFR95501.1"/>
    </source>
</evidence>
<keyword evidence="5" id="KW-0949">S-adenosyl-L-methionine</keyword>
<keyword evidence="4" id="KW-0808">Transferase</keyword>
<dbReference type="InterPro" id="IPR014008">
    <property type="entry name" value="Cbl_synth_MTase_CbiT"/>
</dbReference>
<dbReference type="InterPro" id="IPR014777">
    <property type="entry name" value="4pyrrole_Mease_sub1"/>
</dbReference>
<keyword evidence="2" id="KW-0169">Cobalamin biosynthesis</keyword>
<dbReference type="SUPFAM" id="SSF53335">
    <property type="entry name" value="S-adenosyl-L-methionine-dependent methyltransferases"/>
    <property type="match status" value="1"/>
</dbReference>
<dbReference type="KEGG" id="rtu:PR017_17350"/>
<name>A0AAF1KTU9_9HYPH</name>
<dbReference type="CDD" id="cd11644">
    <property type="entry name" value="Precorrin-6Y-MT"/>
    <property type="match status" value="1"/>
</dbReference>
<evidence type="ECO:0000313" key="8">
    <source>
        <dbReference type="Proteomes" id="UP000249499"/>
    </source>
</evidence>
<dbReference type="GO" id="GO:0008276">
    <property type="term" value="F:protein methyltransferase activity"/>
    <property type="evidence" value="ECO:0007669"/>
    <property type="project" value="InterPro"/>
</dbReference>
<dbReference type="InterPro" id="IPR035996">
    <property type="entry name" value="4pyrrol_Methylase_sf"/>
</dbReference>
<dbReference type="InterPro" id="IPR050714">
    <property type="entry name" value="Cobalamin_biosynth_MTase"/>
</dbReference>
<organism evidence="7 8">
    <name type="scientific">Rhizobium tumorigenes</name>
    <dbReference type="NCBI Taxonomy" id="2041385"/>
    <lineage>
        <taxon>Bacteria</taxon>
        <taxon>Pseudomonadati</taxon>
        <taxon>Pseudomonadota</taxon>
        <taxon>Alphaproteobacteria</taxon>
        <taxon>Hyphomicrobiales</taxon>
        <taxon>Rhizobiaceae</taxon>
        <taxon>Rhizobium/Agrobacterium group</taxon>
        <taxon>Rhizobium</taxon>
    </lineage>
</organism>
<dbReference type="InterPro" id="IPR012818">
    <property type="entry name" value="CbiE"/>
</dbReference>